<evidence type="ECO:0000313" key="6">
    <source>
        <dbReference type="Proteomes" id="UP000011531"/>
    </source>
</evidence>
<dbReference type="Proteomes" id="UP000011531">
    <property type="component" value="Unassembled WGS sequence"/>
</dbReference>
<dbReference type="InterPro" id="IPR012336">
    <property type="entry name" value="Thioredoxin-like_fold"/>
</dbReference>
<dbReference type="EMBL" id="AOIA01000115">
    <property type="protein sequence ID" value="ELY58262.1"/>
    <property type="molecule type" value="Genomic_DNA"/>
</dbReference>
<feature type="compositionally biased region" description="Acidic residues" evidence="3">
    <location>
        <begin position="62"/>
        <end position="78"/>
    </location>
</feature>
<name>L9X9H8_9EURY</name>
<evidence type="ECO:0000256" key="3">
    <source>
        <dbReference type="SAM" id="MobiDB-lite"/>
    </source>
</evidence>
<dbReference type="AlphaFoldDB" id="L9X9H8"/>
<comment type="similarity">
    <text evidence="1">Belongs to the glutaredoxin family.</text>
</comment>
<evidence type="ECO:0000313" key="5">
    <source>
        <dbReference type="EMBL" id="ELY58262.1"/>
    </source>
</evidence>
<keyword evidence="2" id="KW-0813">Transport</keyword>
<proteinExistence type="inferred from homology"/>
<evidence type="ECO:0000256" key="2">
    <source>
        <dbReference type="ARBA" id="ARBA00022982"/>
    </source>
</evidence>
<dbReference type="STRING" id="1227498.C492_12544"/>
<evidence type="ECO:0000259" key="4">
    <source>
        <dbReference type="Pfam" id="PF13462"/>
    </source>
</evidence>
<feature type="domain" description="Thioredoxin-like fold" evidence="4">
    <location>
        <begin position="99"/>
        <end position="269"/>
    </location>
</feature>
<accession>L9X9H8</accession>
<dbReference type="RefSeq" id="WP_008423911.1">
    <property type="nucleotide sequence ID" value="NZ_AOIA01000115.1"/>
</dbReference>
<dbReference type="PROSITE" id="PS51257">
    <property type="entry name" value="PROKAR_LIPOPROTEIN"/>
    <property type="match status" value="1"/>
</dbReference>
<dbReference type="Gene3D" id="3.40.30.10">
    <property type="entry name" value="Glutaredoxin"/>
    <property type="match status" value="1"/>
</dbReference>
<organism evidence="5 6">
    <name type="scientific">Natronococcus jeotgali DSM 18795</name>
    <dbReference type="NCBI Taxonomy" id="1227498"/>
    <lineage>
        <taxon>Archaea</taxon>
        <taxon>Methanobacteriati</taxon>
        <taxon>Methanobacteriota</taxon>
        <taxon>Stenosarchaea group</taxon>
        <taxon>Halobacteria</taxon>
        <taxon>Halobacteriales</taxon>
        <taxon>Natrialbaceae</taxon>
        <taxon>Natronococcus</taxon>
    </lineage>
</organism>
<gene>
    <name evidence="5" type="ORF">C492_12544</name>
</gene>
<feature type="compositionally biased region" description="Low complexity" evidence="3">
    <location>
        <begin position="40"/>
        <end position="49"/>
    </location>
</feature>
<keyword evidence="2" id="KW-0249">Electron transport</keyword>
<evidence type="ECO:0000256" key="1">
    <source>
        <dbReference type="ARBA" id="ARBA00007787"/>
    </source>
</evidence>
<protein>
    <submittedName>
        <fullName evidence="5">DSBA-like thioredoxin</fullName>
    </submittedName>
</protein>
<feature type="region of interest" description="Disordered" evidence="3">
    <location>
        <begin position="27"/>
        <end position="103"/>
    </location>
</feature>
<reference evidence="5 6" key="1">
    <citation type="journal article" date="2014" name="PLoS Genet.">
        <title>Phylogenetically driven sequencing of extremely halophilic archaea reveals strategies for static and dynamic osmo-response.</title>
        <authorList>
            <person name="Becker E.A."/>
            <person name="Seitzer P.M."/>
            <person name="Tritt A."/>
            <person name="Larsen D."/>
            <person name="Krusor M."/>
            <person name="Yao A.I."/>
            <person name="Wu D."/>
            <person name="Madern D."/>
            <person name="Eisen J.A."/>
            <person name="Darling A.E."/>
            <person name="Facciotti M.T."/>
        </authorList>
    </citation>
    <scope>NUCLEOTIDE SEQUENCE [LARGE SCALE GENOMIC DNA]</scope>
    <source>
        <strain evidence="5 6">DSM 18795</strain>
    </source>
</reference>
<comment type="caution">
    <text evidence="5">The sequence shown here is derived from an EMBL/GenBank/DDBJ whole genome shotgun (WGS) entry which is preliminary data.</text>
</comment>
<dbReference type="SUPFAM" id="SSF52833">
    <property type="entry name" value="Thioredoxin-like"/>
    <property type="match status" value="1"/>
</dbReference>
<dbReference type="InterPro" id="IPR036249">
    <property type="entry name" value="Thioredoxin-like_sf"/>
</dbReference>
<sequence>MTQDNRTRRRVLQVGSGAAIAGLAGCTDFLSSDDDDDDSSNGNGANGENGDNGENGGNGANGDDENESDQSTEEDELEEPKGVLDPIPTPDDPKSAFPIAGEGDSPVTIKLFGTWKSPETSEFVLEEFVDLLETHVKKGTVDLEVHAVPSLDGKVLHGDDGPRLARAGLAVWDHDPEQFWAFVECVAINIETDEEWATPDRLERVAKKADVDDPEAVYEAAAGEAYQDELDETVEEIEKLSVDDVPQVSVEGTVYSPTKETDELYAAIEAAVDEKA</sequence>
<keyword evidence="6" id="KW-1185">Reference proteome</keyword>
<dbReference type="OrthoDB" id="15256at2157"/>
<dbReference type="Pfam" id="PF13462">
    <property type="entry name" value="Thioredoxin_4"/>
    <property type="match status" value="1"/>
</dbReference>